<dbReference type="RefSeq" id="WP_207259456.1">
    <property type="nucleotide sequence ID" value="NZ_JAFMPP010000026.1"/>
</dbReference>
<comment type="caution">
    <text evidence="1">The sequence shown here is derived from an EMBL/GenBank/DDBJ whole genome shotgun (WGS) entry which is preliminary data.</text>
</comment>
<dbReference type="Proteomes" id="UP000664122">
    <property type="component" value="Unassembled WGS sequence"/>
</dbReference>
<organism evidence="1 2">
    <name type="scientific">Jiella flava</name>
    <dbReference type="NCBI Taxonomy" id="2816857"/>
    <lineage>
        <taxon>Bacteria</taxon>
        <taxon>Pseudomonadati</taxon>
        <taxon>Pseudomonadota</taxon>
        <taxon>Alphaproteobacteria</taxon>
        <taxon>Hyphomicrobiales</taxon>
        <taxon>Aurantimonadaceae</taxon>
        <taxon>Jiella</taxon>
    </lineage>
</organism>
<dbReference type="EMBL" id="JAFMPP010000026">
    <property type="protein sequence ID" value="MBO0664541.1"/>
    <property type="molecule type" value="Genomic_DNA"/>
</dbReference>
<sequence length="302" mass="33831">MTDSHPIEIENGHHSLLMQWRIARCVDRIIADDTAHAKPFAAIEQSITGQLPVGAGKPILLAACNDHYYWEFARTMLRSIELQGQAERFHIHLCAPSDEVLADVCALPQTLANVDLSITWDEGYGQSLPHHPAIYYTSARFLLAPLILDATRSPLLCLDIDGIARRPVSAAYQTVREGVDALLIKRPEKRNASRKVLASAVGFNPTANGLRFAERLSRALAASLHMRPRYHVDQIVLHRIVEKLESQLQLTTAQMPQSFADHDFRADSAIWTAKGWKRKNGETYRLEVARIDAVMAERDRGS</sequence>
<dbReference type="AlphaFoldDB" id="A0A939G2J2"/>
<evidence type="ECO:0000313" key="2">
    <source>
        <dbReference type="Proteomes" id="UP000664122"/>
    </source>
</evidence>
<proteinExistence type="predicted"/>
<name>A0A939G2J2_9HYPH</name>
<reference evidence="1" key="1">
    <citation type="submission" date="2021-03" db="EMBL/GenBank/DDBJ databases">
        <title>Whole genome sequence of Jiella sp. CQZ9-1.</title>
        <authorList>
            <person name="Tuo L."/>
        </authorList>
    </citation>
    <scope>NUCLEOTIDE SEQUENCE</scope>
    <source>
        <strain evidence="1">CQZ9-1</strain>
    </source>
</reference>
<gene>
    <name evidence="1" type="ORF">J1C48_18370</name>
</gene>
<accession>A0A939G2J2</accession>
<keyword evidence="2" id="KW-1185">Reference proteome</keyword>
<evidence type="ECO:0000313" key="1">
    <source>
        <dbReference type="EMBL" id="MBO0664541.1"/>
    </source>
</evidence>
<protein>
    <submittedName>
        <fullName evidence="1">Uncharacterized protein</fullName>
    </submittedName>
</protein>